<feature type="compositionally biased region" description="Basic and acidic residues" evidence="1">
    <location>
        <begin position="674"/>
        <end position="694"/>
    </location>
</feature>
<evidence type="ECO:0000256" key="1">
    <source>
        <dbReference type="SAM" id="MobiDB-lite"/>
    </source>
</evidence>
<feature type="region of interest" description="Disordered" evidence="1">
    <location>
        <begin position="669"/>
        <end position="705"/>
    </location>
</feature>
<reference evidence="2" key="1">
    <citation type="submission" date="2016-06" db="EMBL/GenBank/DDBJ databases">
        <authorList>
            <person name="Cuomo C."/>
            <person name="Litvintseva A."/>
            <person name="Heitman J."/>
            <person name="Chen Y."/>
            <person name="Sun S."/>
            <person name="Springer D."/>
            <person name="Dromer F."/>
            <person name="Young S."/>
            <person name="Zeng Q."/>
            <person name="Chapman S."/>
            <person name="Gujja S."/>
            <person name="Saif S."/>
            <person name="Birren B."/>
        </authorList>
    </citation>
    <scope>NUCLEOTIDE SEQUENCE</scope>
    <source>
        <strain evidence="2">CBS 7841</strain>
    </source>
</reference>
<feature type="compositionally biased region" description="Basic and acidic residues" evidence="1">
    <location>
        <begin position="495"/>
        <end position="508"/>
    </location>
</feature>
<evidence type="ECO:0000313" key="3">
    <source>
        <dbReference type="Proteomes" id="UP000094043"/>
    </source>
</evidence>
<dbReference type="EMBL" id="CP143790">
    <property type="protein sequence ID" value="WVN90216.1"/>
    <property type="molecule type" value="Genomic_DNA"/>
</dbReference>
<name>A0AAJ8JX90_9TREE</name>
<protein>
    <submittedName>
        <fullName evidence="2">Uncharacterized protein</fullName>
    </submittedName>
</protein>
<dbReference type="GeneID" id="91089661"/>
<feature type="region of interest" description="Disordered" evidence="1">
    <location>
        <begin position="282"/>
        <end position="345"/>
    </location>
</feature>
<organism evidence="2 3">
    <name type="scientific">Cryptococcus depauperatus CBS 7841</name>
    <dbReference type="NCBI Taxonomy" id="1295531"/>
    <lineage>
        <taxon>Eukaryota</taxon>
        <taxon>Fungi</taxon>
        <taxon>Dikarya</taxon>
        <taxon>Basidiomycota</taxon>
        <taxon>Agaricomycotina</taxon>
        <taxon>Tremellomycetes</taxon>
        <taxon>Tremellales</taxon>
        <taxon>Cryptococcaceae</taxon>
        <taxon>Cryptococcus</taxon>
    </lineage>
</organism>
<reference evidence="2" key="3">
    <citation type="submission" date="2024-01" db="EMBL/GenBank/DDBJ databases">
        <authorList>
            <person name="Coelho M.A."/>
            <person name="David-Palma M."/>
            <person name="Shea T."/>
            <person name="Sun S."/>
            <person name="Cuomo C.A."/>
            <person name="Heitman J."/>
        </authorList>
    </citation>
    <scope>NUCLEOTIDE SEQUENCE</scope>
    <source>
        <strain evidence="2">CBS 7841</strain>
    </source>
</reference>
<feature type="compositionally biased region" description="Basic and acidic residues" evidence="1">
    <location>
        <begin position="296"/>
        <end position="313"/>
    </location>
</feature>
<dbReference type="RefSeq" id="XP_066070916.1">
    <property type="nucleotide sequence ID" value="XM_066214819.1"/>
</dbReference>
<feature type="compositionally biased region" description="Polar residues" evidence="1">
    <location>
        <begin position="329"/>
        <end position="345"/>
    </location>
</feature>
<dbReference type="AlphaFoldDB" id="A0AAJ8JX90"/>
<feature type="compositionally biased region" description="Polar residues" evidence="1">
    <location>
        <begin position="286"/>
        <end position="295"/>
    </location>
</feature>
<gene>
    <name evidence="2" type="ORF">L203_105452</name>
</gene>
<keyword evidence="3" id="KW-1185">Reference proteome</keyword>
<feature type="region of interest" description="Disordered" evidence="1">
    <location>
        <begin position="417"/>
        <end position="513"/>
    </location>
</feature>
<evidence type="ECO:0000313" key="2">
    <source>
        <dbReference type="EMBL" id="WVN90216.1"/>
    </source>
</evidence>
<dbReference type="Proteomes" id="UP000094043">
    <property type="component" value="Chromosome 7"/>
</dbReference>
<accession>A0AAJ8JX90</accession>
<proteinExistence type="predicted"/>
<reference evidence="2" key="2">
    <citation type="journal article" date="2022" name="Elife">
        <title>Obligate sexual reproduction of a homothallic fungus closely related to the Cryptococcus pathogenic species complex.</title>
        <authorList>
            <person name="Passer A.R."/>
            <person name="Clancey S.A."/>
            <person name="Shea T."/>
            <person name="David-Palma M."/>
            <person name="Averette A.F."/>
            <person name="Boekhout T."/>
            <person name="Porcel B.M."/>
            <person name="Nowrousian M."/>
            <person name="Cuomo C.A."/>
            <person name="Sun S."/>
            <person name="Heitman J."/>
            <person name="Coelho M.A."/>
        </authorList>
    </citation>
    <scope>NUCLEOTIDE SEQUENCE</scope>
    <source>
        <strain evidence="2">CBS 7841</strain>
    </source>
</reference>
<dbReference type="KEGG" id="cdep:91089661"/>
<feature type="region of interest" description="Disordered" evidence="1">
    <location>
        <begin position="735"/>
        <end position="754"/>
    </location>
</feature>
<feature type="compositionally biased region" description="Basic and acidic residues" evidence="1">
    <location>
        <begin position="463"/>
        <end position="488"/>
    </location>
</feature>
<sequence length="754" mass="84861">MVSQIAQDNSKPPPASLERKGLPANGITFNFACHCLNIKLDARIAASDELVVANKDANRRGRTIQAYLPNGSEGVKFIDYVIYESEVLSSDKEISESAVFEEDSGKAWRKCCICNTRVYRSNDKQENDQAAEEEWVDIELDNGIMYGEDLDNSLGQDGLPFSGLLFSIPTTESAFGRPPTNSHSSIDPNAYLSSNGTRDSHYIIPPHDPFFLPPPFIPAHPVLKDLCDGAESYVREQHKRLEDHVWHFVSFKTLELRNIEEKVRSEIEFLWKKYQEGPGREDIITHQRSASISQTRESRRLSETKIQSSKESKATAQKSFQPAAHTENPILQSATSPSTSAVPNGTSLLAQSLSQSTFYPPQSGMNVDIQGQSLSTRERDEIDDTIHEVAKIYNTKDDSRAVAMSYVFSSLADNINLRPARDEPPRPESNGHKRVSWIDEETANTNTIERNPDGLGIAEEEREERTPRPKEVKHLYEEEKRRENDGKREKGRGRVTFEEPKKPRREESYNSDQISEEGYVFDFELEGQLEAPIPIDPYAISHLPSHHSEERQRNLLEANLSHTFAADLPSHRAAWHRIEQNGSMYEALRRERPTNAVTDDNEDESRISKLATSVPIAINPIRIGRANTPVVFERKTSLADRQGILMPPLKAAMREKHALPLSGSLGFPSIRGRLATERQSPRSASRSRERERLKSYTADPGPIFEALGDAVPDEEEESGTMSAKMFIPPHVLARREESRANEGVPEVGWRSMAS</sequence>
<feature type="compositionally biased region" description="Basic and acidic residues" evidence="1">
    <location>
        <begin position="419"/>
        <end position="431"/>
    </location>
</feature>